<evidence type="ECO:0000259" key="4">
    <source>
        <dbReference type="Pfam" id="PF07969"/>
    </source>
</evidence>
<dbReference type="Proteomes" id="UP000252004">
    <property type="component" value="Chromosome"/>
</dbReference>
<dbReference type="GO" id="GO:0035888">
    <property type="term" value="F:isoguanine deaminase activity"/>
    <property type="evidence" value="ECO:0007669"/>
    <property type="project" value="TreeGrafter"/>
</dbReference>
<dbReference type="InterPro" id="IPR013108">
    <property type="entry name" value="Amidohydro_3"/>
</dbReference>
<sequence length="450" mass="47891">MTVRGARLPEAGGTGVRPGLYDVHVGDDGRIARIRPHEAHGAHRARGAHGSPPPAAVRIDADGGLLSAPFVEPHIHLDTALTAGDPRPNTSGTLWEGIACWSARKRTLTRDDVLARATEVLRWQAAQGVLHVRTHCDVTDPALTALEALLELRDRVRDFMTLQITAFPQEGIVSFPGGEALLREAVARGADVVGAIPHYEDTREDGVASLGIAFALAEEHGLRVDAHCDEIDDEHSRFVEVLAAHALRTGLRDRATASHTTAMGSYGGAYSLKLQRLLARSGINLVANPFANLNLQGRFDAYPKRRGLTQVKEMLAAGVNVAFGHDDVMDPWNALGTGNPLQTALVGLYAAQLTGAAEIPEAFAMVTTRAARVLGLTDAEYGIAEGGPGSFVLLPAPTPQEALRRQVRPRLVAAHGRVVAETPPAPALLSWPPGAPPEEVDFGRGQSEPP</sequence>
<organism evidence="5 6">
    <name type="scientific">Streptomyces globosus</name>
    <dbReference type="NCBI Taxonomy" id="68209"/>
    <lineage>
        <taxon>Bacteria</taxon>
        <taxon>Bacillati</taxon>
        <taxon>Actinomycetota</taxon>
        <taxon>Actinomycetes</taxon>
        <taxon>Kitasatosporales</taxon>
        <taxon>Streptomycetaceae</taxon>
        <taxon>Streptomyces</taxon>
    </lineage>
</organism>
<keyword evidence="6" id="KW-1185">Reference proteome</keyword>
<dbReference type="KEGG" id="sgz:C0216_01405"/>
<dbReference type="GO" id="GO:0046872">
    <property type="term" value="F:metal ion binding"/>
    <property type="evidence" value="ECO:0007669"/>
    <property type="project" value="UniProtKB-KW"/>
</dbReference>
<dbReference type="EMBL" id="CP030862">
    <property type="protein sequence ID" value="AXE27215.1"/>
    <property type="molecule type" value="Genomic_DNA"/>
</dbReference>
<feature type="region of interest" description="Disordered" evidence="3">
    <location>
        <begin position="423"/>
        <end position="450"/>
    </location>
</feature>
<keyword evidence="1" id="KW-0479">Metal-binding</keyword>
<dbReference type="InterPro" id="IPR032466">
    <property type="entry name" value="Metal_Hydrolase"/>
</dbReference>
<evidence type="ECO:0000313" key="6">
    <source>
        <dbReference type="Proteomes" id="UP000252004"/>
    </source>
</evidence>
<dbReference type="Gene3D" id="2.30.40.10">
    <property type="entry name" value="Urease, subunit C, domain 1"/>
    <property type="match status" value="1"/>
</dbReference>
<feature type="region of interest" description="Disordered" evidence="3">
    <location>
        <begin position="1"/>
        <end position="22"/>
    </location>
</feature>
<proteinExistence type="predicted"/>
<dbReference type="GO" id="GO:0006209">
    <property type="term" value="P:cytosine catabolic process"/>
    <property type="evidence" value="ECO:0007669"/>
    <property type="project" value="TreeGrafter"/>
</dbReference>
<dbReference type="PANTHER" id="PTHR32027:SF0">
    <property type="entry name" value="CYTOSINE DEAMINASE"/>
    <property type="match status" value="1"/>
</dbReference>
<dbReference type="AlphaFoldDB" id="A0A344U8J4"/>
<dbReference type="InterPro" id="IPR011059">
    <property type="entry name" value="Metal-dep_hydrolase_composite"/>
</dbReference>
<dbReference type="EC" id="3.5.4.1" evidence="5"/>
<feature type="region of interest" description="Disordered" evidence="3">
    <location>
        <begin position="38"/>
        <end position="58"/>
    </location>
</feature>
<dbReference type="NCBIfam" id="NF006685">
    <property type="entry name" value="PRK09230.1"/>
    <property type="match status" value="1"/>
</dbReference>
<evidence type="ECO:0000256" key="3">
    <source>
        <dbReference type="SAM" id="MobiDB-lite"/>
    </source>
</evidence>
<gene>
    <name evidence="5" type="ORF">C0216_01405</name>
</gene>
<dbReference type="GO" id="GO:0004131">
    <property type="term" value="F:cytosine deaminase activity"/>
    <property type="evidence" value="ECO:0007669"/>
    <property type="project" value="UniProtKB-EC"/>
</dbReference>
<name>A0A344U8J4_9ACTN</name>
<keyword evidence="2 5" id="KW-0378">Hydrolase</keyword>
<dbReference type="CDD" id="cd01293">
    <property type="entry name" value="Bact_CD"/>
    <property type="match status" value="1"/>
</dbReference>
<accession>A0A344U8J4</accession>
<evidence type="ECO:0000256" key="1">
    <source>
        <dbReference type="ARBA" id="ARBA00022723"/>
    </source>
</evidence>
<dbReference type="NCBIfam" id="NF005748">
    <property type="entry name" value="PRK07572.1"/>
    <property type="match status" value="1"/>
</dbReference>
<dbReference type="InterPro" id="IPR052349">
    <property type="entry name" value="Metallo-hydrolase_Enzymes"/>
</dbReference>
<reference evidence="5 6" key="1">
    <citation type="submission" date="2018-01" db="EMBL/GenBank/DDBJ databases">
        <title>Draft genome Sequence of streptomyces globosus LZH-48.</title>
        <authorList>
            <person name="Ran K."/>
            <person name="Li Z."/>
            <person name="Wei S."/>
            <person name="Dong R."/>
        </authorList>
    </citation>
    <scope>NUCLEOTIDE SEQUENCE [LARGE SCALE GENOMIC DNA]</scope>
    <source>
        <strain evidence="5 6">LZH-48</strain>
    </source>
</reference>
<evidence type="ECO:0000256" key="2">
    <source>
        <dbReference type="ARBA" id="ARBA00022801"/>
    </source>
</evidence>
<dbReference type="Pfam" id="PF07969">
    <property type="entry name" value="Amidohydro_3"/>
    <property type="match status" value="1"/>
</dbReference>
<evidence type="ECO:0000313" key="5">
    <source>
        <dbReference type="EMBL" id="AXE27215.1"/>
    </source>
</evidence>
<dbReference type="SUPFAM" id="SSF51556">
    <property type="entry name" value="Metallo-dependent hydrolases"/>
    <property type="match status" value="1"/>
</dbReference>
<dbReference type="Gene3D" id="3.20.20.140">
    <property type="entry name" value="Metal-dependent hydrolases"/>
    <property type="match status" value="1"/>
</dbReference>
<dbReference type="OrthoDB" id="3366604at2"/>
<feature type="domain" description="Amidohydrolase 3" evidence="4">
    <location>
        <begin position="59"/>
        <end position="420"/>
    </location>
</feature>
<dbReference type="FunFam" id="3.20.20.140:FF:000019">
    <property type="entry name" value="Cytosine deaminase"/>
    <property type="match status" value="1"/>
</dbReference>
<protein>
    <submittedName>
        <fullName evidence="5">Cytosine deaminase</fullName>
        <ecNumber evidence="5">3.5.4.1</ecNumber>
    </submittedName>
</protein>
<dbReference type="PANTHER" id="PTHR32027">
    <property type="entry name" value="CYTOSINE DEAMINASE"/>
    <property type="match status" value="1"/>
</dbReference>